<comment type="similarity">
    <text evidence="3">Belongs to the FAD-binding oxidoreductase/transferase type 4 family.</text>
</comment>
<dbReference type="PROSITE" id="PS51387">
    <property type="entry name" value="FAD_PCMH"/>
    <property type="match status" value="1"/>
</dbReference>
<dbReference type="SUPFAM" id="SSF56176">
    <property type="entry name" value="FAD-binding/transporter-associated domain-like"/>
    <property type="match status" value="1"/>
</dbReference>
<dbReference type="Gene3D" id="3.30.465.10">
    <property type="match status" value="1"/>
</dbReference>
<dbReference type="FunCoup" id="D3BR29">
    <property type="interactions" value="231"/>
</dbReference>
<dbReference type="GO" id="GO:0008720">
    <property type="term" value="F:D-lactate dehydrogenase (NAD+) activity"/>
    <property type="evidence" value="ECO:0007669"/>
    <property type="project" value="TreeGrafter"/>
</dbReference>
<accession>D3BR29</accession>
<keyword evidence="7" id="KW-0560">Oxidoreductase</keyword>
<evidence type="ECO:0000313" key="12">
    <source>
        <dbReference type="Proteomes" id="UP000001396"/>
    </source>
</evidence>
<evidence type="ECO:0000256" key="9">
    <source>
        <dbReference type="ARBA" id="ARBA00038897"/>
    </source>
</evidence>
<comment type="cofactor">
    <cofactor evidence="1">
        <name>FAD</name>
        <dbReference type="ChEBI" id="CHEBI:57692"/>
    </cofactor>
</comment>
<protein>
    <recommendedName>
        <fullName evidence="9">D-lactate dehydrogenase (cytochrome)</fullName>
        <ecNumber evidence="9">1.1.2.4</ecNumber>
    </recommendedName>
</protein>
<dbReference type="FunFam" id="1.10.45.10:FF:000001">
    <property type="entry name" value="D-lactate dehydrogenase mitochondrial"/>
    <property type="match status" value="1"/>
</dbReference>
<dbReference type="GeneID" id="31365902"/>
<evidence type="ECO:0000256" key="4">
    <source>
        <dbReference type="ARBA" id="ARBA00022630"/>
    </source>
</evidence>
<dbReference type="InterPro" id="IPR016166">
    <property type="entry name" value="FAD-bd_PCMH"/>
</dbReference>
<dbReference type="GO" id="GO:0004458">
    <property type="term" value="F:D-lactate dehydrogenase (cytochrome) activity"/>
    <property type="evidence" value="ECO:0007669"/>
    <property type="project" value="UniProtKB-EC"/>
</dbReference>
<dbReference type="InterPro" id="IPR016169">
    <property type="entry name" value="FAD-bd_PCMH_sub2"/>
</dbReference>
<name>D3BR29_HETP5</name>
<dbReference type="PANTHER" id="PTHR11748">
    <property type="entry name" value="D-LACTATE DEHYDROGENASE"/>
    <property type="match status" value="1"/>
</dbReference>
<dbReference type="InterPro" id="IPR004113">
    <property type="entry name" value="FAD-bd_oxidored_4_C"/>
</dbReference>
<comment type="caution">
    <text evidence="11">The sequence shown here is derived from an EMBL/GenBank/DDBJ whole genome shotgun (WGS) entry which is preliminary data.</text>
</comment>
<dbReference type="Pfam" id="PF02913">
    <property type="entry name" value="FAD-oxidase_C"/>
    <property type="match status" value="1"/>
</dbReference>
<evidence type="ECO:0000256" key="7">
    <source>
        <dbReference type="ARBA" id="ARBA00023002"/>
    </source>
</evidence>
<comment type="subcellular location">
    <subcellularLocation>
        <location evidence="2">Mitochondrion</location>
    </subcellularLocation>
</comment>
<evidence type="ECO:0000256" key="2">
    <source>
        <dbReference type="ARBA" id="ARBA00004173"/>
    </source>
</evidence>
<proteinExistence type="inferred from homology"/>
<dbReference type="RefSeq" id="XP_020427995.1">
    <property type="nucleotide sequence ID" value="XM_020581208.1"/>
</dbReference>
<organism evidence="11 12">
    <name type="scientific">Heterostelium pallidum (strain ATCC 26659 / Pp 5 / PN500)</name>
    <name type="common">Cellular slime mold</name>
    <name type="synonym">Polysphondylium pallidum</name>
    <dbReference type="NCBI Taxonomy" id="670386"/>
    <lineage>
        <taxon>Eukaryota</taxon>
        <taxon>Amoebozoa</taxon>
        <taxon>Evosea</taxon>
        <taxon>Eumycetozoa</taxon>
        <taxon>Dictyostelia</taxon>
        <taxon>Acytosteliales</taxon>
        <taxon>Acytosteliaceae</taxon>
        <taxon>Heterostelium</taxon>
    </lineage>
</organism>
<dbReference type="Gene3D" id="1.10.45.10">
    <property type="entry name" value="Vanillyl-alcohol Oxidase, Chain A, domain 4"/>
    <property type="match status" value="1"/>
</dbReference>
<dbReference type="InterPro" id="IPR006094">
    <property type="entry name" value="Oxid_FAD_bind_N"/>
</dbReference>
<keyword evidence="12" id="KW-1185">Reference proteome</keyword>
<reference evidence="11 12" key="1">
    <citation type="journal article" date="2011" name="Genome Res.">
        <title>Phylogeny-wide analysis of social amoeba genomes highlights ancient origins for complex intercellular communication.</title>
        <authorList>
            <person name="Heidel A.J."/>
            <person name="Lawal H.M."/>
            <person name="Felder M."/>
            <person name="Schilde C."/>
            <person name="Helps N.R."/>
            <person name="Tunggal B."/>
            <person name="Rivero F."/>
            <person name="John U."/>
            <person name="Schleicher M."/>
            <person name="Eichinger L."/>
            <person name="Platzer M."/>
            <person name="Noegel A.A."/>
            <person name="Schaap P."/>
            <person name="Gloeckner G."/>
        </authorList>
    </citation>
    <scope>NUCLEOTIDE SEQUENCE [LARGE SCALE GENOMIC DNA]</scope>
    <source>
        <strain evidence="12">ATCC 26659 / Pp 5 / PN500</strain>
    </source>
</reference>
<evidence type="ECO:0000259" key="10">
    <source>
        <dbReference type="PROSITE" id="PS51387"/>
    </source>
</evidence>
<dbReference type="Proteomes" id="UP000001396">
    <property type="component" value="Unassembled WGS sequence"/>
</dbReference>
<keyword evidence="8" id="KW-0496">Mitochondrion</keyword>
<evidence type="ECO:0000256" key="8">
    <source>
        <dbReference type="ARBA" id="ARBA00023128"/>
    </source>
</evidence>
<evidence type="ECO:0000256" key="6">
    <source>
        <dbReference type="ARBA" id="ARBA00022946"/>
    </source>
</evidence>
<feature type="domain" description="FAD-binding PCMH-type" evidence="10">
    <location>
        <begin position="137"/>
        <end position="314"/>
    </location>
</feature>
<dbReference type="PANTHER" id="PTHR11748:SF111">
    <property type="entry name" value="D-LACTATE DEHYDROGENASE, MITOCHONDRIAL-RELATED"/>
    <property type="match status" value="1"/>
</dbReference>
<dbReference type="GO" id="GO:0005739">
    <property type="term" value="C:mitochondrion"/>
    <property type="evidence" value="ECO:0007669"/>
    <property type="project" value="UniProtKB-SubCell"/>
</dbReference>
<keyword evidence="5" id="KW-0274">FAD</keyword>
<dbReference type="GO" id="GO:1903457">
    <property type="term" value="P:lactate catabolic process"/>
    <property type="evidence" value="ECO:0007669"/>
    <property type="project" value="TreeGrafter"/>
</dbReference>
<dbReference type="AlphaFoldDB" id="D3BR29"/>
<dbReference type="EMBL" id="ADBJ01000050">
    <property type="protein sequence ID" value="EFA75861.1"/>
    <property type="molecule type" value="Genomic_DNA"/>
</dbReference>
<dbReference type="EC" id="1.1.2.4" evidence="9"/>
<dbReference type="Gene3D" id="3.30.70.2740">
    <property type="match status" value="1"/>
</dbReference>
<dbReference type="InParanoid" id="D3BR29"/>
<evidence type="ECO:0000313" key="11">
    <source>
        <dbReference type="EMBL" id="EFA75861.1"/>
    </source>
</evidence>
<dbReference type="OMA" id="GQGFEWA"/>
<evidence type="ECO:0000256" key="5">
    <source>
        <dbReference type="ARBA" id="ARBA00022827"/>
    </source>
</evidence>
<dbReference type="FunFam" id="3.30.465.10:FF:000014">
    <property type="entry name" value="D-lactate dehydrogenase (Cytochrome), putative"/>
    <property type="match status" value="1"/>
</dbReference>
<dbReference type="InterPro" id="IPR036318">
    <property type="entry name" value="FAD-bd_PCMH-like_sf"/>
</dbReference>
<evidence type="ECO:0000256" key="3">
    <source>
        <dbReference type="ARBA" id="ARBA00008000"/>
    </source>
</evidence>
<keyword evidence="6" id="KW-0809">Transit peptide</keyword>
<dbReference type="InterPro" id="IPR016164">
    <property type="entry name" value="FAD-linked_Oxase-like_C"/>
</dbReference>
<dbReference type="InterPro" id="IPR016171">
    <property type="entry name" value="Vanillyl_alc_oxidase_C-sub2"/>
</dbReference>
<dbReference type="Pfam" id="PF01565">
    <property type="entry name" value="FAD_binding_4"/>
    <property type="match status" value="1"/>
</dbReference>
<sequence>MIADDYLEIQHRPLFSSTEATIFILANGKRIVSSARCNNYLKINKNNRFNHDQYNFKDQSNNNNQQQQQSKFNLSNIFTISSIGICLIAGGTASLLDQNQIKIPVEAMNELKSLLGDRVDLSKGDIEAHGKDFSYHPPHNPEAVVYPKTEEEVTGIINICSKYNVPIIPYGSGTSLEGHIHAYHGGVCIDFRLMKKVIKLELDDFHVTVQPGITYDELNEELLPHGYFFAMDPGPGASIGGMVGTSCSGTHAVKYGTMKDNVLALRVVLPDGRLVKTRTVAKKSSAGYDLTHLFIGAEGTLGVVTEVTLKIHPLPERTAVSLVTFDSIEDASKTVIQTMQDGIQIGRAELLDDVMLKAVNLSNDTQFEEVPTLIFEFTGSPAQVDEQILKVESISAKNKCNKFTFATDPVEREKLWFARKVALWSATTLKPGNEVLITDVCVPISQLSKIIVETKKDIESTSLLAPLVSHAGDGNFHLFVLFDPNNQKELNEAKSLSDKLVHRALEMGGTCTGEHGVALGKKKYLEKELGKNAVDLMKTIKRTIDPKNIMNPGKVIDV</sequence>
<dbReference type="STRING" id="670386.D3BR29"/>
<keyword evidence="4" id="KW-0285">Flavoprotein</keyword>
<evidence type="ECO:0000256" key="1">
    <source>
        <dbReference type="ARBA" id="ARBA00001974"/>
    </source>
</evidence>
<dbReference type="GO" id="GO:0071949">
    <property type="term" value="F:FAD binding"/>
    <property type="evidence" value="ECO:0007669"/>
    <property type="project" value="InterPro"/>
</dbReference>
<gene>
    <name evidence="11" type="ORF">PPL_10433</name>
</gene>
<dbReference type="FunFam" id="3.30.70.2740:FF:000001">
    <property type="entry name" value="D-lactate dehydrogenase mitochondrial"/>
    <property type="match status" value="1"/>
</dbReference>
<dbReference type="SUPFAM" id="SSF55103">
    <property type="entry name" value="FAD-linked oxidases, C-terminal domain"/>
    <property type="match status" value="1"/>
</dbReference>